<reference evidence="4" key="1">
    <citation type="submission" date="2014-12" db="EMBL/GenBank/DDBJ databases">
        <title>Complete Genome Sequencing of Pandoraea pulmonicola DSM 16583.</title>
        <authorList>
            <person name="Chan K.-G."/>
        </authorList>
    </citation>
    <scope>NUCLEOTIDE SEQUENCE [LARGE SCALE GENOMIC DNA]</scope>
    <source>
        <strain evidence="4">DSM 16583</strain>
    </source>
</reference>
<sequence length="392" mass="42755">MFRLKMYPAKNGDAFLVDAGGTYLLIDAGFASTYQDFIAADLAQLAKEGGRLDLVVCTHVDADHVGGLLELFSGNGTFAKRGIEVDAVWHNSLRSLPAPTAEPDGFHDRMVLEAIRRRGFQKAPISSPNPISARQGSSLAKLLRQHGYTWNSGNGSSCISEGDALTLPGDVSVHVIGPTTARLEELRNLWLKEVRKLGYKGSSQPSDLIDDAYEMWCASLPDPSFPQATPIAANRRLRLADVYTPDTSITNGSSITLIISTGNKRVLFLGDAWAEDVVAKLRSLHAPTTPIIFDAIKVSHHGSFHNTSVDLLSVADSPCFLISSDGTRHGHPDFEVLAEIVDRPAPFKRHLFFNYETAASKQLESHKSKSGTAFSIHVAENDWIQVGENNYD</sequence>
<reference evidence="2" key="2">
    <citation type="submission" date="2016-11" db="EMBL/GenBank/DDBJ databases">
        <title>Complete Genome Sequencing of Pandoraea pulmonicola DSM 16583.</title>
        <authorList>
            <person name="Chan K.-G."/>
        </authorList>
    </citation>
    <scope>NUCLEOTIDE SEQUENCE</scope>
    <source>
        <strain evidence="2">DSM 16583</strain>
    </source>
</reference>
<proteinExistence type="predicted"/>
<dbReference type="Gene3D" id="3.60.15.10">
    <property type="entry name" value="Ribonuclease Z/Hydroxyacylglutathione hydrolase-like"/>
    <property type="match status" value="1"/>
</dbReference>
<dbReference type="EMBL" id="CP010310">
    <property type="protein sequence ID" value="AJC20514.1"/>
    <property type="molecule type" value="Genomic_DNA"/>
</dbReference>
<keyword evidence="4" id="KW-1185">Reference proteome</keyword>
<dbReference type="AlphaFoldDB" id="A0AAJ4ZCU5"/>
<dbReference type="Pfam" id="PF00753">
    <property type="entry name" value="Lactamase_B"/>
    <property type="match status" value="1"/>
</dbReference>
<dbReference type="InterPro" id="IPR001279">
    <property type="entry name" value="Metallo-B-lactamas"/>
</dbReference>
<dbReference type="SUPFAM" id="SSF56281">
    <property type="entry name" value="Metallo-hydrolase/oxidoreductase"/>
    <property type="match status" value="1"/>
</dbReference>
<dbReference type="NCBIfam" id="NF041809">
    <property type="entry name" value="Avs1a"/>
    <property type="match status" value="1"/>
</dbReference>
<dbReference type="Proteomes" id="UP000254589">
    <property type="component" value="Unassembled WGS sequence"/>
</dbReference>
<dbReference type="KEGG" id="ppul:RO07_08545"/>
<dbReference type="EMBL" id="UGSJ01000001">
    <property type="protein sequence ID" value="SUA91063.1"/>
    <property type="molecule type" value="Genomic_DNA"/>
</dbReference>
<dbReference type="InterPro" id="IPR052159">
    <property type="entry name" value="Competence_DNA_uptake"/>
</dbReference>
<accession>A0AAJ4ZCU5</accession>
<reference evidence="3 5" key="3">
    <citation type="submission" date="2018-06" db="EMBL/GenBank/DDBJ databases">
        <authorList>
            <consortium name="Pathogen Informatics"/>
            <person name="Doyle S."/>
        </authorList>
    </citation>
    <scope>NUCLEOTIDE SEQUENCE [LARGE SCALE GENOMIC DNA]</scope>
    <source>
        <strain evidence="3 5">NCTC13159</strain>
    </source>
</reference>
<dbReference type="InterPro" id="IPR036866">
    <property type="entry name" value="RibonucZ/Hydroxyglut_hydro"/>
</dbReference>
<organism evidence="3 5">
    <name type="scientific">Pandoraea pulmonicola</name>
    <dbReference type="NCBI Taxonomy" id="93221"/>
    <lineage>
        <taxon>Bacteria</taxon>
        <taxon>Pseudomonadati</taxon>
        <taxon>Pseudomonadota</taxon>
        <taxon>Betaproteobacteria</taxon>
        <taxon>Burkholderiales</taxon>
        <taxon>Burkholderiaceae</taxon>
        <taxon>Pandoraea</taxon>
    </lineage>
</organism>
<evidence type="ECO:0000313" key="2">
    <source>
        <dbReference type="EMBL" id="AJC20514.1"/>
    </source>
</evidence>
<dbReference type="PANTHER" id="PTHR30619:SF1">
    <property type="entry name" value="RECOMBINATION PROTEIN 2"/>
    <property type="match status" value="1"/>
</dbReference>
<evidence type="ECO:0000259" key="1">
    <source>
        <dbReference type="Pfam" id="PF00753"/>
    </source>
</evidence>
<protein>
    <submittedName>
        <fullName evidence="3">DNA internalization-related competence protein ComEC/Rec2</fullName>
    </submittedName>
</protein>
<dbReference type="Proteomes" id="UP000035086">
    <property type="component" value="Chromosome"/>
</dbReference>
<dbReference type="RefSeq" id="WP_039406932.1">
    <property type="nucleotide sequence ID" value="NZ_CP010310.2"/>
</dbReference>
<gene>
    <name evidence="3" type="ORF">NCTC13159_02552</name>
    <name evidence="2" type="ORF">RO07_08545</name>
</gene>
<feature type="domain" description="Metallo-beta-lactamase" evidence="1">
    <location>
        <begin position="11"/>
        <end position="73"/>
    </location>
</feature>
<evidence type="ECO:0000313" key="3">
    <source>
        <dbReference type="EMBL" id="SUA91063.1"/>
    </source>
</evidence>
<evidence type="ECO:0000313" key="4">
    <source>
        <dbReference type="Proteomes" id="UP000035086"/>
    </source>
</evidence>
<dbReference type="PANTHER" id="PTHR30619">
    <property type="entry name" value="DNA INTERNALIZATION/COMPETENCE PROTEIN COMEC/REC2"/>
    <property type="match status" value="1"/>
</dbReference>
<name>A0AAJ4ZCU5_PANPU</name>
<evidence type="ECO:0000313" key="5">
    <source>
        <dbReference type="Proteomes" id="UP000254589"/>
    </source>
</evidence>